<dbReference type="PRINTS" id="PR00259">
    <property type="entry name" value="TMFOUR"/>
</dbReference>
<comment type="similarity">
    <text evidence="2 6">Belongs to the tetraspanin (TM4SF) family.</text>
</comment>
<feature type="transmembrane region" description="Helical" evidence="6">
    <location>
        <begin position="50"/>
        <end position="71"/>
    </location>
</feature>
<dbReference type="PIRSF" id="PIRSF002419">
    <property type="entry name" value="Tetraspanin"/>
    <property type="match status" value="1"/>
</dbReference>
<reference evidence="7" key="1">
    <citation type="journal article" date="2020" name="J Insects Food Feed">
        <title>The yellow mealworm (Tenebrio molitor) genome: a resource for the emerging insects as food and feed industry.</title>
        <authorList>
            <person name="Eriksson T."/>
            <person name="Andere A."/>
            <person name="Kelstrup H."/>
            <person name="Emery V."/>
            <person name="Picard C."/>
        </authorList>
    </citation>
    <scope>NUCLEOTIDE SEQUENCE</scope>
    <source>
        <strain evidence="7">Stoneville</strain>
        <tissue evidence="7">Whole head</tissue>
    </source>
</reference>
<evidence type="ECO:0000256" key="6">
    <source>
        <dbReference type="RuleBase" id="RU361218"/>
    </source>
</evidence>
<dbReference type="SUPFAM" id="SSF48652">
    <property type="entry name" value="Tetraspanin"/>
    <property type="match status" value="1"/>
</dbReference>
<dbReference type="InterPro" id="IPR000301">
    <property type="entry name" value="Tetraspanin_animals"/>
</dbReference>
<comment type="subcellular location">
    <subcellularLocation>
        <location evidence="1 6">Membrane</location>
        <topology evidence="1 6">Multi-pass membrane protein</topology>
    </subcellularLocation>
</comment>
<accession>A0A8J6L2F7</accession>
<evidence type="ECO:0000256" key="3">
    <source>
        <dbReference type="ARBA" id="ARBA00022692"/>
    </source>
</evidence>
<protein>
    <recommendedName>
        <fullName evidence="6">Tetraspanin</fullName>
    </recommendedName>
</protein>
<name>A0A8J6L2F7_TENMO</name>
<evidence type="ECO:0000313" key="7">
    <source>
        <dbReference type="EMBL" id="KAH0809154.1"/>
    </source>
</evidence>
<dbReference type="PANTHER" id="PTHR19282">
    <property type="entry name" value="TETRASPANIN"/>
    <property type="match status" value="1"/>
</dbReference>
<dbReference type="Proteomes" id="UP000719412">
    <property type="component" value="Unassembled WGS sequence"/>
</dbReference>
<evidence type="ECO:0000256" key="2">
    <source>
        <dbReference type="ARBA" id="ARBA00006840"/>
    </source>
</evidence>
<dbReference type="Gene3D" id="1.10.1450.10">
    <property type="entry name" value="Tetraspanin"/>
    <property type="match status" value="1"/>
</dbReference>
<evidence type="ECO:0000313" key="8">
    <source>
        <dbReference type="Proteomes" id="UP000719412"/>
    </source>
</evidence>
<keyword evidence="8" id="KW-1185">Reference proteome</keyword>
<organism evidence="7 8">
    <name type="scientific">Tenebrio molitor</name>
    <name type="common">Yellow mealworm beetle</name>
    <dbReference type="NCBI Taxonomy" id="7067"/>
    <lineage>
        <taxon>Eukaryota</taxon>
        <taxon>Metazoa</taxon>
        <taxon>Ecdysozoa</taxon>
        <taxon>Arthropoda</taxon>
        <taxon>Hexapoda</taxon>
        <taxon>Insecta</taxon>
        <taxon>Pterygota</taxon>
        <taxon>Neoptera</taxon>
        <taxon>Endopterygota</taxon>
        <taxon>Coleoptera</taxon>
        <taxon>Polyphaga</taxon>
        <taxon>Cucujiformia</taxon>
        <taxon>Tenebrionidae</taxon>
        <taxon>Tenebrio</taxon>
    </lineage>
</organism>
<dbReference type="InterPro" id="IPR008952">
    <property type="entry name" value="Tetraspanin_EC2_sf"/>
</dbReference>
<keyword evidence="3 6" id="KW-0812">Transmembrane</keyword>
<dbReference type="Pfam" id="PF00335">
    <property type="entry name" value="Tetraspanin"/>
    <property type="match status" value="1"/>
</dbReference>
<keyword evidence="4 6" id="KW-1133">Transmembrane helix</keyword>
<evidence type="ECO:0000256" key="1">
    <source>
        <dbReference type="ARBA" id="ARBA00004141"/>
    </source>
</evidence>
<dbReference type="AlphaFoldDB" id="A0A8J6L2F7"/>
<comment type="caution">
    <text evidence="7">The sequence shown here is derived from an EMBL/GenBank/DDBJ whole genome shotgun (WGS) entry which is preliminary data.</text>
</comment>
<dbReference type="InterPro" id="IPR018499">
    <property type="entry name" value="Tetraspanin/Peripherin"/>
</dbReference>
<dbReference type="EMBL" id="JABDTM020028302">
    <property type="protein sequence ID" value="KAH0809154.1"/>
    <property type="molecule type" value="Genomic_DNA"/>
</dbReference>
<dbReference type="GO" id="GO:0005886">
    <property type="term" value="C:plasma membrane"/>
    <property type="evidence" value="ECO:0007669"/>
    <property type="project" value="TreeGrafter"/>
</dbReference>
<evidence type="ECO:0000256" key="5">
    <source>
        <dbReference type="ARBA" id="ARBA00023136"/>
    </source>
</evidence>
<comment type="caution">
    <text evidence="6">Lacks conserved residue(s) required for the propagation of feature annotation.</text>
</comment>
<keyword evidence="5 6" id="KW-0472">Membrane</keyword>
<reference evidence="7" key="2">
    <citation type="submission" date="2021-08" db="EMBL/GenBank/DDBJ databases">
        <authorList>
            <person name="Eriksson T."/>
        </authorList>
    </citation>
    <scope>NUCLEOTIDE SEQUENCE</scope>
    <source>
        <strain evidence="7">Stoneville</strain>
        <tissue evidence="7">Whole head</tissue>
    </source>
</reference>
<evidence type="ECO:0000256" key="4">
    <source>
        <dbReference type="ARBA" id="ARBA00022989"/>
    </source>
</evidence>
<sequence>MLVAPSFSLSLTQDYVISVIIILIASILLVVVAIFGILGSLKESQCALTTFFCLLLIIVVAEVSAGVWIHINSDSLKHQIEKAVELTVDQEYHQDESRRQLFDTFQQKLHCCGAKSAGDWIGKKQVVVSVTSRPDNYTIPMSCCREDASIEECMKATREVKPAGAVDYTVIYQDGCYNALLSIGKEYSCWILIFGIVIAVIQVLGLIFALILAFAVNRSNRYKG</sequence>
<proteinExistence type="inferred from homology"/>
<dbReference type="CDD" id="cd03127">
    <property type="entry name" value="tetraspanin_LEL"/>
    <property type="match status" value="1"/>
</dbReference>
<feature type="transmembrane region" description="Helical" evidence="6">
    <location>
        <begin position="15"/>
        <end position="38"/>
    </location>
</feature>
<feature type="transmembrane region" description="Helical" evidence="6">
    <location>
        <begin position="190"/>
        <end position="216"/>
    </location>
</feature>
<dbReference type="FunFam" id="1.10.1450.10:FF:000079">
    <property type="entry name" value="Tetraspanin"/>
    <property type="match status" value="1"/>
</dbReference>
<gene>
    <name evidence="7" type="ORF">GEV33_013634</name>
</gene>
<dbReference type="PANTHER" id="PTHR19282:SF551">
    <property type="entry name" value="RE08073P-RELATED"/>
    <property type="match status" value="1"/>
</dbReference>